<keyword evidence="2" id="KW-1185">Reference proteome</keyword>
<comment type="caution">
    <text evidence="1">The sequence shown here is derived from an EMBL/GenBank/DDBJ whole genome shotgun (WGS) entry which is preliminary data.</text>
</comment>
<dbReference type="Proteomes" id="UP000613160">
    <property type="component" value="Unassembled WGS sequence"/>
</dbReference>
<accession>A0A916YFX8</accession>
<reference evidence="1" key="2">
    <citation type="submission" date="2020-09" db="EMBL/GenBank/DDBJ databases">
        <authorList>
            <person name="Sun Q."/>
            <person name="Zhou Y."/>
        </authorList>
    </citation>
    <scope>NUCLEOTIDE SEQUENCE</scope>
    <source>
        <strain evidence="1">CGMCC 1.15493</strain>
    </source>
</reference>
<protein>
    <submittedName>
        <fullName evidence="1">Uncharacterized protein</fullName>
    </submittedName>
</protein>
<dbReference type="EMBL" id="BMJJ01000022">
    <property type="protein sequence ID" value="GGD43014.1"/>
    <property type="molecule type" value="Genomic_DNA"/>
</dbReference>
<evidence type="ECO:0000313" key="2">
    <source>
        <dbReference type="Proteomes" id="UP000613160"/>
    </source>
</evidence>
<organism evidence="1 2">
    <name type="scientific">Aureimonas glaciei</name>
    <dbReference type="NCBI Taxonomy" id="1776957"/>
    <lineage>
        <taxon>Bacteria</taxon>
        <taxon>Pseudomonadati</taxon>
        <taxon>Pseudomonadota</taxon>
        <taxon>Alphaproteobacteria</taxon>
        <taxon>Hyphomicrobiales</taxon>
        <taxon>Aurantimonadaceae</taxon>
        <taxon>Aureimonas</taxon>
    </lineage>
</organism>
<name>A0A916YFX8_9HYPH</name>
<evidence type="ECO:0000313" key="1">
    <source>
        <dbReference type="EMBL" id="GGD43014.1"/>
    </source>
</evidence>
<reference evidence="1" key="1">
    <citation type="journal article" date="2014" name="Int. J. Syst. Evol. Microbiol.">
        <title>Complete genome sequence of Corynebacterium casei LMG S-19264T (=DSM 44701T), isolated from a smear-ripened cheese.</title>
        <authorList>
            <consortium name="US DOE Joint Genome Institute (JGI-PGF)"/>
            <person name="Walter F."/>
            <person name="Albersmeier A."/>
            <person name="Kalinowski J."/>
            <person name="Ruckert C."/>
        </authorList>
    </citation>
    <scope>NUCLEOTIDE SEQUENCE</scope>
    <source>
        <strain evidence="1">CGMCC 1.15493</strain>
    </source>
</reference>
<sequence length="87" mass="9185">MASLEEAIGKGVGATQLAIRALEALLDLGQDDLVQRVRDQTIAGLGDSFDDPPGYDGEAIEAAAREQVLILIAAVLATRRQKPSRAN</sequence>
<dbReference type="AlphaFoldDB" id="A0A916YFX8"/>
<gene>
    <name evidence="1" type="ORF">GCM10011335_52100</name>
</gene>
<proteinExistence type="predicted"/>